<proteinExistence type="predicted"/>
<reference evidence="2" key="2">
    <citation type="submission" date="2020-09" db="EMBL/GenBank/DDBJ databases">
        <authorList>
            <person name="Sun Q."/>
            <person name="Ohkuma M."/>
        </authorList>
    </citation>
    <scope>NUCLEOTIDE SEQUENCE</scope>
    <source>
        <strain evidence="2">JCM 3131</strain>
    </source>
</reference>
<protein>
    <submittedName>
        <fullName evidence="2">Uncharacterized protein</fullName>
    </submittedName>
</protein>
<sequence>MFATRSRSRSEIPFEAADADVLRIICDSRTPVFVTVHAGGRRRYGYWQAFDARTNRGGCYVALPTEICDRLHSAGHIALGDALEDPGKTTYRVTPGDVPAPPARRRPAAPAVRMPVPPVPPVRPVRETLVA</sequence>
<keyword evidence="3" id="KW-1185">Reference proteome</keyword>
<evidence type="ECO:0000313" key="3">
    <source>
        <dbReference type="Proteomes" id="UP000620156"/>
    </source>
</evidence>
<dbReference type="EMBL" id="BMQK01000003">
    <property type="protein sequence ID" value="GGQ51784.1"/>
    <property type="molecule type" value="Genomic_DNA"/>
</dbReference>
<reference evidence="2" key="1">
    <citation type="journal article" date="2014" name="Int. J. Syst. Evol. Microbiol.">
        <title>Complete genome sequence of Corynebacterium casei LMG S-19264T (=DSM 44701T), isolated from a smear-ripened cheese.</title>
        <authorList>
            <consortium name="US DOE Joint Genome Institute (JGI-PGF)"/>
            <person name="Walter F."/>
            <person name="Albersmeier A."/>
            <person name="Kalinowski J."/>
            <person name="Ruckert C."/>
        </authorList>
    </citation>
    <scope>NUCLEOTIDE SEQUENCE</scope>
    <source>
        <strain evidence="2">JCM 3131</strain>
    </source>
</reference>
<dbReference type="AlphaFoldDB" id="A0A918BAF0"/>
<organism evidence="2 3">
    <name type="scientific">Streptomyces ruber</name>
    <dbReference type="NCBI Taxonomy" id="83378"/>
    <lineage>
        <taxon>Bacteria</taxon>
        <taxon>Bacillati</taxon>
        <taxon>Actinomycetota</taxon>
        <taxon>Actinomycetes</taxon>
        <taxon>Kitasatosporales</taxon>
        <taxon>Streptomycetaceae</taxon>
        <taxon>Streptomyces</taxon>
    </lineage>
</organism>
<feature type="region of interest" description="Disordered" evidence="1">
    <location>
        <begin position="88"/>
        <end position="112"/>
    </location>
</feature>
<evidence type="ECO:0000256" key="1">
    <source>
        <dbReference type="SAM" id="MobiDB-lite"/>
    </source>
</evidence>
<name>A0A918BAF0_9ACTN</name>
<accession>A0A918BAF0</accession>
<dbReference type="Proteomes" id="UP000620156">
    <property type="component" value="Unassembled WGS sequence"/>
</dbReference>
<gene>
    <name evidence="2" type="ORF">GCM10010145_21410</name>
</gene>
<comment type="caution">
    <text evidence="2">The sequence shown here is derived from an EMBL/GenBank/DDBJ whole genome shotgun (WGS) entry which is preliminary data.</text>
</comment>
<evidence type="ECO:0000313" key="2">
    <source>
        <dbReference type="EMBL" id="GGQ51784.1"/>
    </source>
</evidence>
<dbReference type="RefSeq" id="WP_189216448.1">
    <property type="nucleotide sequence ID" value="NZ_BMQK01000003.1"/>
</dbReference>